<feature type="domain" description="Zinc finger DksA/TraR C4-type" evidence="4">
    <location>
        <begin position="32"/>
        <end position="65"/>
    </location>
</feature>
<gene>
    <name evidence="5" type="ORF">TM448A00340_0019</name>
</gene>
<evidence type="ECO:0000259" key="4">
    <source>
        <dbReference type="Pfam" id="PF01258"/>
    </source>
</evidence>
<organism evidence="5">
    <name type="scientific">viral metagenome</name>
    <dbReference type="NCBI Taxonomy" id="1070528"/>
    <lineage>
        <taxon>unclassified sequences</taxon>
        <taxon>metagenomes</taxon>
        <taxon>organismal metagenomes</taxon>
    </lineage>
</organism>
<protein>
    <submittedName>
        <fullName evidence="5">Putative TraR/DksA family transcriptional regulator</fullName>
    </submittedName>
</protein>
<evidence type="ECO:0000256" key="3">
    <source>
        <dbReference type="ARBA" id="ARBA00022833"/>
    </source>
</evidence>
<dbReference type="GO" id="GO:0008270">
    <property type="term" value="F:zinc ion binding"/>
    <property type="evidence" value="ECO:0007669"/>
    <property type="project" value="UniProtKB-KW"/>
</dbReference>
<dbReference type="PROSITE" id="PS51128">
    <property type="entry name" value="ZF_DKSA_2"/>
    <property type="match status" value="1"/>
</dbReference>
<dbReference type="InterPro" id="IPR012783">
    <property type="entry name" value="Znf_C4_TraR"/>
</dbReference>
<dbReference type="PANTHER" id="PTHR38777:SF1">
    <property type="entry name" value="DNAK SUPPRESSOR PROTEIN"/>
    <property type="match status" value="1"/>
</dbReference>
<keyword evidence="1" id="KW-0479">Metal-binding</keyword>
<reference evidence="5" key="1">
    <citation type="submission" date="2020-03" db="EMBL/GenBank/DDBJ databases">
        <title>The deep terrestrial virosphere.</title>
        <authorList>
            <person name="Holmfeldt K."/>
            <person name="Nilsson E."/>
            <person name="Simone D."/>
            <person name="Lopez-Fernandez M."/>
            <person name="Wu X."/>
            <person name="de Brujin I."/>
            <person name="Lundin D."/>
            <person name="Andersson A."/>
            <person name="Bertilsson S."/>
            <person name="Dopson M."/>
        </authorList>
    </citation>
    <scope>NUCLEOTIDE SEQUENCE</scope>
    <source>
        <strain evidence="5">TM448A00340</strain>
    </source>
</reference>
<evidence type="ECO:0000256" key="2">
    <source>
        <dbReference type="ARBA" id="ARBA00022771"/>
    </source>
</evidence>
<dbReference type="NCBIfam" id="TIGR02419">
    <property type="entry name" value="C4_traR_proteo"/>
    <property type="match status" value="1"/>
</dbReference>
<name>A0A6H1ZFA8_9ZZZZ</name>
<dbReference type="InterPro" id="IPR000962">
    <property type="entry name" value="Znf_DskA_TraR"/>
</dbReference>
<dbReference type="PANTHER" id="PTHR38777">
    <property type="entry name" value="FELS-2 PROPHAGE PROTEIN"/>
    <property type="match status" value="1"/>
</dbReference>
<dbReference type="GO" id="GO:1900378">
    <property type="term" value="P:positive regulation of secondary metabolite biosynthetic process"/>
    <property type="evidence" value="ECO:0007669"/>
    <property type="project" value="TreeGrafter"/>
</dbReference>
<evidence type="ECO:0000313" key="5">
    <source>
        <dbReference type="EMBL" id="QJA46218.1"/>
    </source>
</evidence>
<evidence type="ECO:0000256" key="1">
    <source>
        <dbReference type="ARBA" id="ARBA00022723"/>
    </source>
</evidence>
<keyword evidence="3" id="KW-0862">Zinc</keyword>
<proteinExistence type="predicted"/>
<accession>A0A6H1ZFA8</accession>
<sequence length="69" mass="7711">MADWVDRAVDREERELERALAAQLARSPNGPSLSHCQACDDEIPAKRRALGGVTRCTPCQSLFEKRATR</sequence>
<dbReference type="Pfam" id="PF01258">
    <property type="entry name" value="zf-dskA_traR"/>
    <property type="match status" value="1"/>
</dbReference>
<dbReference type="AlphaFoldDB" id="A0A6H1ZFA8"/>
<keyword evidence="2" id="KW-0863">Zinc-finger</keyword>
<dbReference type="EMBL" id="MT144005">
    <property type="protein sequence ID" value="QJA46218.1"/>
    <property type="molecule type" value="Genomic_DNA"/>
</dbReference>